<feature type="non-terminal residue" evidence="2">
    <location>
        <position position="1"/>
    </location>
</feature>
<feature type="compositionally biased region" description="Low complexity" evidence="1">
    <location>
        <begin position="123"/>
        <end position="133"/>
    </location>
</feature>
<feature type="non-terminal residue" evidence="2">
    <location>
        <position position="340"/>
    </location>
</feature>
<feature type="region of interest" description="Disordered" evidence="1">
    <location>
        <begin position="117"/>
        <end position="136"/>
    </location>
</feature>
<reference evidence="2" key="1">
    <citation type="journal article" date="2023" name="Mol. Phylogenet. Evol.">
        <title>Genome-scale phylogeny and comparative genomics of the fungal order Sordariales.</title>
        <authorList>
            <person name="Hensen N."/>
            <person name="Bonometti L."/>
            <person name="Westerberg I."/>
            <person name="Brannstrom I.O."/>
            <person name="Guillou S."/>
            <person name="Cros-Aarteil S."/>
            <person name="Calhoun S."/>
            <person name="Haridas S."/>
            <person name="Kuo A."/>
            <person name="Mondo S."/>
            <person name="Pangilinan J."/>
            <person name="Riley R."/>
            <person name="LaButti K."/>
            <person name="Andreopoulos B."/>
            <person name="Lipzen A."/>
            <person name="Chen C."/>
            <person name="Yan M."/>
            <person name="Daum C."/>
            <person name="Ng V."/>
            <person name="Clum A."/>
            <person name="Steindorff A."/>
            <person name="Ohm R.A."/>
            <person name="Martin F."/>
            <person name="Silar P."/>
            <person name="Natvig D.O."/>
            <person name="Lalanne C."/>
            <person name="Gautier V."/>
            <person name="Ament-Velasquez S.L."/>
            <person name="Kruys A."/>
            <person name="Hutchinson M.I."/>
            <person name="Powell A.J."/>
            <person name="Barry K."/>
            <person name="Miller A.N."/>
            <person name="Grigoriev I.V."/>
            <person name="Debuchy R."/>
            <person name="Gladieux P."/>
            <person name="Hiltunen Thoren M."/>
            <person name="Johannesson H."/>
        </authorList>
    </citation>
    <scope>NUCLEOTIDE SEQUENCE</scope>
    <source>
        <strain evidence="2">CBS 123565</strain>
    </source>
</reference>
<evidence type="ECO:0000256" key="1">
    <source>
        <dbReference type="SAM" id="MobiDB-lite"/>
    </source>
</evidence>
<dbReference type="Proteomes" id="UP001304895">
    <property type="component" value="Unassembled WGS sequence"/>
</dbReference>
<accession>A0AAN6ZDK2</accession>
<keyword evidence="3" id="KW-1185">Reference proteome</keyword>
<organism evidence="2 3">
    <name type="scientific">Trichocladium antarcticum</name>
    <dbReference type="NCBI Taxonomy" id="1450529"/>
    <lineage>
        <taxon>Eukaryota</taxon>
        <taxon>Fungi</taxon>
        <taxon>Dikarya</taxon>
        <taxon>Ascomycota</taxon>
        <taxon>Pezizomycotina</taxon>
        <taxon>Sordariomycetes</taxon>
        <taxon>Sordariomycetidae</taxon>
        <taxon>Sordariales</taxon>
        <taxon>Chaetomiaceae</taxon>
        <taxon>Trichocladium</taxon>
    </lineage>
</organism>
<gene>
    <name evidence="2" type="ORF">BT67DRAFT_338918</name>
</gene>
<dbReference type="EMBL" id="MU853410">
    <property type="protein sequence ID" value="KAK4133913.1"/>
    <property type="molecule type" value="Genomic_DNA"/>
</dbReference>
<protein>
    <submittedName>
        <fullName evidence="2">Uncharacterized protein</fullName>
    </submittedName>
</protein>
<sequence>LPVDGEDAPQQHDVCNDCFSGAYLQRLVNQSQSYCADGAVSDLTCFHSNVDEFDAPGDSLCLGQGAVLDVAAQKYALDCPPRALDADSSTLQLPLYRLRITGPRTVFQQAVKLETGIPGAHGDSNSNSNSNDSPPRFHLLVKRKGATNLWETLLEILSASMTLDVLRNAHDPSNATLPLFPPIAAADTQTVILDDHADGPYFDLWRLFSPHPPVRFKALLASPASSHAPKTNIILPLAGAGNPLWENDWVDRPNCTLSPTLRAFSRRILTHHHIPPRPAPPAATGPLTLTLLTRRHTRRLLNHTALLAALAPALRPHLPALKIQTLDPAALSFPDQLRRI</sequence>
<dbReference type="AlphaFoldDB" id="A0AAN6ZDK2"/>
<reference evidence="2" key="2">
    <citation type="submission" date="2023-05" db="EMBL/GenBank/DDBJ databases">
        <authorList>
            <consortium name="Lawrence Berkeley National Laboratory"/>
            <person name="Steindorff A."/>
            <person name="Hensen N."/>
            <person name="Bonometti L."/>
            <person name="Westerberg I."/>
            <person name="Brannstrom I.O."/>
            <person name="Guillou S."/>
            <person name="Cros-Aarteil S."/>
            <person name="Calhoun S."/>
            <person name="Haridas S."/>
            <person name="Kuo A."/>
            <person name="Mondo S."/>
            <person name="Pangilinan J."/>
            <person name="Riley R."/>
            <person name="Labutti K."/>
            <person name="Andreopoulos B."/>
            <person name="Lipzen A."/>
            <person name="Chen C."/>
            <person name="Yanf M."/>
            <person name="Daum C."/>
            <person name="Ng V."/>
            <person name="Clum A."/>
            <person name="Ohm R."/>
            <person name="Martin F."/>
            <person name="Silar P."/>
            <person name="Natvig D."/>
            <person name="Lalanne C."/>
            <person name="Gautier V."/>
            <person name="Ament-Velasquez S.L."/>
            <person name="Kruys A."/>
            <person name="Hutchinson M.I."/>
            <person name="Powell A.J."/>
            <person name="Barry K."/>
            <person name="Miller A.N."/>
            <person name="Grigoriev I.V."/>
            <person name="Debuchy R."/>
            <person name="Gladieux P."/>
            <person name="Thoren M.H."/>
            <person name="Johannesson H."/>
        </authorList>
    </citation>
    <scope>NUCLEOTIDE SEQUENCE</scope>
    <source>
        <strain evidence="2">CBS 123565</strain>
    </source>
</reference>
<proteinExistence type="predicted"/>
<evidence type="ECO:0000313" key="3">
    <source>
        <dbReference type="Proteomes" id="UP001304895"/>
    </source>
</evidence>
<name>A0AAN6ZDK2_9PEZI</name>
<evidence type="ECO:0000313" key="2">
    <source>
        <dbReference type="EMBL" id="KAK4133913.1"/>
    </source>
</evidence>
<comment type="caution">
    <text evidence="2">The sequence shown here is derived from an EMBL/GenBank/DDBJ whole genome shotgun (WGS) entry which is preliminary data.</text>
</comment>